<reference evidence="4 5" key="2">
    <citation type="submission" date="2021-09" db="EMBL/GenBank/DDBJ databases">
        <title>Whole genome sequencing of antimicrobial-resistant bacteria isolated from aquatic animals, plants, and environment in Asia.</title>
        <authorList>
            <person name="Hirabayashi A."/>
            <person name="Suzuki M."/>
        </authorList>
    </citation>
    <scope>NUCLEOTIDE SEQUENCE [LARGE SCALE GENOMIC DNA]</scope>
    <source>
        <strain evidence="4 5">NUITM-VK2</strain>
        <plasmid evidence="4 5">pNUITM-VK2</plasmid>
    </source>
</reference>
<dbReference type="EMBL" id="KU318421">
    <property type="protein sequence ID" value="ANS55211.1"/>
    <property type="molecule type" value="Genomic_DNA"/>
</dbReference>
<dbReference type="Pfam" id="PF01051">
    <property type="entry name" value="Rep3_N"/>
    <property type="match status" value="1"/>
</dbReference>
<accession>A0A1B1LQ74</accession>
<evidence type="ECO:0000259" key="2">
    <source>
        <dbReference type="Pfam" id="PF01051"/>
    </source>
</evidence>
<dbReference type="GeneID" id="93756781"/>
<dbReference type="AlphaFoldDB" id="A0A1B1LQ74"/>
<evidence type="ECO:0000313" key="5">
    <source>
        <dbReference type="Proteomes" id="UP001319930"/>
    </source>
</evidence>
<dbReference type="EMBL" id="AP025164">
    <property type="protein sequence ID" value="BDB30900.1"/>
    <property type="molecule type" value="Genomic_DNA"/>
</dbReference>
<feature type="domain" description="Initiator Rep protein WH1" evidence="2">
    <location>
        <begin position="101"/>
        <end position="226"/>
    </location>
</feature>
<protein>
    <submittedName>
        <fullName evidence="4">RepB family plasmid replication initiator protein</fullName>
    </submittedName>
    <submittedName>
        <fullName evidence="3">Replication initiation protein</fullName>
    </submittedName>
</protein>
<geneLocation type="plasmid" evidence="4 5">
    <name>pNUITM-VK2</name>
</geneLocation>
<dbReference type="RefSeq" id="WP_014839932.1">
    <property type="nucleotide sequence ID" value="NZ_AP018583.1"/>
</dbReference>
<sequence length="294" mass="33624">MNSENNQLPLIITEMEKSTGEVIQLIPNSKQSIQPKSLLRLGVFVPTLKDGSDSMSRGHHIDATRELCRMSSLSGEGYEKISIFGPRLDMDTDFKVWLGIVDSLTNKYLEKDGTVRMNFIDFACSCGLATKRVDSRLRKRFSDSLTRIQHTHFQFIKPSSVEGKKIKIDMSLVSTSYYDEGTDEVIIRPNPDLNTLYQVDGKTRLYLKILKTLARKESAQALYLYLVELPDNFYRIGFDRLRERLQLTAHKGSQNATIKRALEQLEEAGFLKYSIEKSRGDYVLVILNRNKKIA</sequence>
<dbReference type="Proteomes" id="UP001319930">
    <property type="component" value="Plasmid pNUITM-VK2"/>
</dbReference>
<dbReference type="GO" id="GO:0003887">
    <property type="term" value="F:DNA-directed DNA polymerase activity"/>
    <property type="evidence" value="ECO:0007669"/>
    <property type="project" value="InterPro"/>
</dbReference>
<evidence type="ECO:0000256" key="1">
    <source>
        <dbReference type="ARBA" id="ARBA00038283"/>
    </source>
</evidence>
<proteinExistence type="inferred from homology"/>
<dbReference type="InterPro" id="IPR000525">
    <property type="entry name" value="Initiator_Rep_WH1"/>
</dbReference>
<dbReference type="GO" id="GO:0006270">
    <property type="term" value="P:DNA replication initiation"/>
    <property type="evidence" value="ECO:0007669"/>
    <property type="project" value="InterPro"/>
</dbReference>
<name>A0A1B1LQ74_KLEPN</name>
<evidence type="ECO:0000313" key="3">
    <source>
        <dbReference type="EMBL" id="ANS55211.1"/>
    </source>
</evidence>
<evidence type="ECO:0000313" key="4">
    <source>
        <dbReference type="EMBL" id="BDB30900.1"/>
    </source>
</evidence>
<comment type="similarity">
    <text evidence="1">Belongs to the initiator RepB protein family.</text>
</comment>
<gene>
    <name evidence="4" type="primary">repA</name>
    <name evidence="4" type="ORF">NUITMVK2_0140</name>
</gene>
<organism evidence="3">
    <name type="scientific">Klebsiella pneumoniae</name>
    <dbReference type="NCBI Taxonomy" id="573"/>
    <lineage>
        <taxon>Bacteria</taxon>
        <taxon>Pseudomonadati</taxon>
        <taxon>Pseudomonadota</taxon>
        <taxon>Gammaproteobacteria</taxon>
        <taxon>Enterobacterales</taxon>
        <taxon>Enterobacteriaceae</taxon>
        <taxon>Klebsiella/Raoultella group</taxon>
        <taxon>Klebsiella</taxon>
        <taxon>Klebsiella pneumoniae complex</taxon>
    </lineage>
</organism>
<geneLocation type="plasmid" evidence="3">
    <name>pKP04VIM</name>
</geneLocation>
<keyword evidence="3" id="KW-0614">Plasmid</keyword>
<reference evidence="3" key="1">
    <citation type="submission" date="2015-12" db="EMBL/GenBank/DDBJ databases">
        <title>Klebsiella pneumoniae strain KP04 plasmid pKP04VIM, complete sequence.</title>
        <authorList>
            <person name="Li R."/>
            <person name="Lin D."/>
            <person name="Chen C."/>
        </authorList>
    </citation>
    <scope>NUCLEOTIDE SEQUENCE</scope>
    <source>
        <plasmid evidence="3">pKP04VIM</plasmid>
    </source>
</reference>